<dbReference type="Proteomes" id="UP001066276">
    <property type="component" value="Chromosome 5"/>
</dbReference>
<gene>
    <name evidence="1" type="ORF">NDU88_003859</name>
</gene>
<comment type="caution">
    <text evidence="1">The sequence shown here is derived from an EMBL/GenBank/DDBJ whole genome shotgun (WGS) entry which is preliminary data.</text>
</comment>
<keyword evidence="2" id="KW-1185">Reference proteome</keyword>
<evidence type="ECO:0000313" key="1">
    <source>
        <dbReference type="EMBL" id="KAJ1151072.1"/>
    </source>
</evidence>
<dbReference type="AlphaFoldDB" id="A0AAV7RH08"/>
<dbReference type="EMBL" id="JANPWB010000009">
    <property type="protein sequence ID" value="KAJ1151072.1"/>
    <property type="molecule type" value="Genomic_DNA"/>
</dbReference>
<protein>
    <submittedName>
        <fullName evidence="1">Uncharacterized protein</fullName>
    </submittedName>
</protein>
<organism evidence="1 2">
    <name type="scientific">Pleurodeles waltl</name>
    <name type="common">Iberian ribbed newt</name>
    <dbReference type="NCBI Taxonomy" id="8319"/>
    <lineage>
        <taxon>Eukaryota</taxon>
        <taxon>Metazoa</taxon>
        <taxon>Chordata</taxon>
        <taxon>Craniata</taxon>
        <taxon>Vertebrata</taxon>
        <taxon>Euteleostomi</taxon>
        <taxon>Amphibia</taxon>
        <taxon>Batrachia</taxon>
        <taxon>Caudata</taxon>
        <taxon>Salamandroidea</taxon>
        <taxon>Salamandridae</taxon>
        <taxon>Pleurodelinae</taxon>
        <taxon>Pleurodeles</taxon>
    </lineage>
</organism>
<name>A0AAV7RH08_PLEWA</name>
<evidence type="ECO:0000313" key="2">
    <source>
        <dbReference type="Proteomes" id="UP001066276"/>
    </source>
</evidence>
<reference evidence="1" key="1">
    <citation type="journal article" date="2022" name="bioRxiv">
        <title>Sequencing and chromosome-scale assembly of the giantPleurodeles waltlgenome.</title>
        <authorList>
            <person name="Brown T."/>
            <person name="Elewa A."/>
            <person name="Iarovenko S."/>
            <person name="Subramanian E."/>
            <person name="Araus A.J."/>
            <person name="Petzold A."/>
            <person name="Susuki M."/>
            <person name="Suzuki K.-i.T."/>
            <person name="Hayashi T."/>
            <person name="Toyoda A."/>
            <person name="Oliveira C."/>
            <person name="Osipova E."/>
            <person name="Leigh N.D."/>
            <person name="Simon A."/>
            <person name="Yun M.H."/>
        </authorList>
    </citation>
    <scope>NUCLEOTIDE SEQUENCE</scope>
    <source>
        <strain evidence="1">20211129_DDA</strain>
        <tissue evidence="1">Liver</tissue>
    </source>
</reference>
<accession>A0AAV7RH08</accession>
<sequence>MGGVECPSALEEKLDAVLLAVDNTQTSLESKIDTVSSDLSLLHADHRKLADRVTLVEQDTQAFPLRRIPTHEEHRSANVEGEEQREVAEIHRTHPKEQLMVKIRKKEIT</sequence>
<proteinExistence type="predicted"/>